<feature type="binding site" evidence="8">
    <location>
        <position position="105"/>
    </location>
    <ligand>
        <name>Mg(2+)</name>
        <dbReference type="ChEBI" id="CHEBI:18420"/>
    </ligand>
</feature>
<evidence type="ECO:0000313" key="11">
    <source>
        <dbReference type="Proteomes" id="UP000048984"/>
    </source>
</evidence>
<comment type="caution">
    <text evidence="10">The sequence shown here is derived from an EMBL/GenBank/DDBJ whole genome shotgun (WGS) entry which is preliminary data.</text>
</comment>
<reference evidence="10 11" key="1">
    <citation type="submission" date="2015-09" db="EMBL/GenBank/DDBJ databases">
        <authorList>
            <person name="Jackson K.R."/>
            <person name="Lunt B.L."/>
            <person name="Fisher J.N.B."/>
            <person name="Gardner A.V."/>
            <person name="Bailey M.E."/>
            <person name="Deus L.M."/>
            <person name="Earl A.S."/>
            <person name="Gibby P.D."/>
            <person name="Hartmann K.A."/>
            <person name="Liu J.E."/>
            <person name="Manci A.M."/>
            <person name="Nielsen D.A."/>
            <person name="Solomon M.B."/>
            <person name="Breakwell D.P."/>
            <person name="Burnett S.H."/>
            <person name="Grose J.H."/>
        </authorList>
    </citation>
    <scope>NUCLEOTIDE SEQUENCE [LARGE SCALE GENOMIC DNA]</scope>
    <source>
        <strain evidence="10 11">16</strain>
    </source>
</reference>
<dbReference type="EMBL" id="LJYW01000001">
    <property type="protein sequence ID" value="KPL54471.1"/>
    <property type="molecule type" value="Genomic_DNA"/>
</dbReference>
<gene>
    <name evidence="8" type="primary">vapC</name>
    <name evidence="10" type="ORF">ABB55_21475</name>
</gene>
<keyword evidence="2 8" id="KW-1277">Toxin-antitoxin system</keyword>
<dbReference type="InterPro" id="IPR002716">
    <property type="entry name" value="PIN_dom"/>
</dbReference>
<dbReference type="GO" id="GO:0000287">
    <property type="term" value="F:magnesium ion binding"/>
    <property type="evidence" value="ECO:0007669"/>
    <property type="project" value="UniProtKB-UniRule"/>
</dbReference>
<dbReference type="SUPFAM" id="SSF88723">
    <property type="entry name" value="PIN domain-like"/>
    <property type="match status" value="1"/>
</dbReference>
<keyword evidence="5 8" id="KW-0378">Hydrolase</keyword>
<accession>A0A0P6VRN3</accession>
<evidence type="ECO:0000256" key="3">
    <source>
        <dbReference type="ARBA" id="ARBA00022722"/>
    </source>
</evidence>
<dbReference type="PANTHER" id="PTHR33653">
    <property type="entry name" value="RIBONUCLEASE VAPC2"/>
    <property type="match status" value="1"/>
</dbReference>
<evidence type="ECO:0000256" key="8">
    <source>
        <dbReference type="HAMAP-Rule" id="MF_00265"/>
    </source>
</evidence>
<evidence type="ECO:0000256" key="7">
    <source>
        <dbReference type="ARBA" id="ARBA00038093"/>
    </source>
</evidence>
<dbReference type="RefSeq" id="WP_054360638.1">
    <property type="nucleotide sequence ID" value="NZ_LJYW01000001.1"/>
</dbReference>
<feature type="domain" description="PIN" evidence="9">
    <location>
        <begin position="2"/>
        <end position="125"/>
    </location>
</feature>
<dbReference type="GO" id="GO:0016787">
    <property type="term" value="F:hydrolase activity"/>
    <property type="evidence" value="ECO:0007669"/>
    <property type="project" value="UniProtKB-KW"/>
</dbReference>
<dbReference type="PANTHER" id="PTHR33653:SF1">
    <property type="entry name" value="RIBONUCLEASE VAPC2"/>
    <property type="match status" value="1"/>
</dbReference>
<evidence type="ECO:0000313" key="10">
    <source>
        <dbReference type="EMBL" id="KPL54471.1"/>
    </source>
</evidence>
<dbReference type="GO" id="GO:0004540">
    <property type="term" value="F:RNA nuclease activity"/>
    <property type="evidence" value="ECO:0007669"/>
    <property type="project" value="InterPro"/>
</dbReference>
<comment type="function">
    <text evidence="8">Toxic component of a toxin-antitoxin (TA) system. An RNase.</text>
</comment>
<keyword evidence="6 8" id="KW-0460">Magnesium</keyword>
<evidence type="ECO:0000256" key="4">
    <source>
        <dbReference type="ARBA" id="ARBA00022723"/>
    </source>
</evidence>
<keyword evidence="4 8" id="KW-0479">Metal-binding</keyword>
<dbReference type="STRING" id="665126.ABB55_21475"/>
<sequence>MYLLDTNIVSLFDPRRRAEAGPLLDWLRRHDRLIFLSVVTLTEIEAGYLKLLWDGKTARAAQIAALRDGLLADYSDRLLPIDRSVALTVARLAEAARPITLELADLQIAATAAVHGYTVLTRNLRHFTPTGVPALDPLVGLPL</sequence>
<dbReference type="InterPro" id="IPR050556">
    <property type="entry name" value="Type_II_TA_system_RNase"/>
</dbReference>
<dbReference type="Proteomes" id="UP000048984">
    <property type="component" value="Unassembled WGS sequence"/>
</dbReference>
<comment type="similarity">
    <text evidence="7 8">Belongs to the PINc/VapC protein family.</text>
</comment>
<feature type="binding site" evidence="8">
    <location>
        <position position="5"/>
    </location>
    <ligand>
        <name>Mg(2+)</name>
        <dbReference type="ChEBI" id="CHEBI:18420"/>
    </ligand>
</feature>
<keyword evidence="3 8" id="KW-0540">Nuclease</keyword>
<dbReference type="InterPro" id="IPR022907">
    <property type="entry name" value="VapC_family"/>
</dbReference>
<proteinExistence type="inferred from homology"/>
<dbReference type="GO" id="GO:0090729">
    <property type="term" value="F:toxin activity"/>
    <property type="evidence" value="ECO:0007669"/>
    <property type="project" value="UniProtKB-KW"/>
</dbReference>
<reference evidence="10 11" key="2">
    <citation type="submission" date="2015-10" db="EMBL/GenBank/DDBJ databases">
        <title>Draft Genome Sequence of Prosthecomicrobium hirschii ATCC 27832.</title>
        <authorList>
            <person name="Daniel J."/>
            <person name="Givan S.A."/>
            <person name="Brun Y.V."/>
            <person name="Brown P.J."/>
        </authorList>
    </citation>
    <scope>NUCLEOTIDE SEQUENCE [LARGE SCALE GENOMIC DNA]</scope>
    <source>
        <strain evidence="10 11">16</strain>
    </source>
</reference>
<evidence type="ECO:0000256" key="1">
    <source>
        <dbReference type="ARBA" id="ARBA00001946"/>
    </source>
</evidence>
<comment type="cofactor">
    <cofactor evidence="1 8">
        <name>Mg(2+)</name>
        <dbReference type="ChEBI" id="CHEBI:18420"/>
    </cofactor>
</comment>
<name>A0A0P6VRN3_9HYPH</name>
<protein>
    <recommendedName>
        <fullName evidence="8">Ribonuclease VapC</fullName>
        <shortName evidence="8">RNase VapC</shortName>
        <ecNumber evidence="8">3.1.-.-</ecNumber>
    </recommendedName>
    <alternativeName>
        <fullName evidence="8">Toxin VapC</fullName>
    </alternativeName>
</protein>
<keyword evidence="8" id="KW-0800">Toxin</keyword>
<dbReference type="EC" id="3.1.-.-" evidence="8"/>
<dbReference type="AlphaFoldDB" id="A0A0P6VRN3"/>
<dbReference type="Pfam" id="PF01850">
    <property type="entry name" value="PIN"/>
    <property type="match status" value="1"/>
</dbReference>
<dbReference type="Gene3D" id="3.40.50.1010">
    <property type="entry name" value="5'-nuclease"/>
    <property type="match status" value="1"/>
</dbReference>
<dbReference type="HAMAP" id="MF_00265">
    <property type="entry name" value="VapC_Nob1"/>
    <property type="match status" value="1"/>
</dbReference>
<evidence type="ECO:0000259" key="9">
    <source>
        <dbReference type="Pfam" id="PF01850"/>
    </source>
</evidence>
<evidence type="ECO:0000256" key="5">
    <source>
        <dbReference type="ARBA" id="ARBA00022801"/>
    </source>
</evidence>
<keyword evidence="11" id="KW-1185">Reference proteome</keyword>
<evidence type="ECO:0000256" key="6">
    <source>
        <dbReference type="ARBA" id="ARBA00022842"/>
    </source>
</evidence>
<organism evidence="10 11">
    <name type="scientific">Prosthecodimorpha hirschii</name>
    <dbReference type="NCBI Taxonomy" id="665126"/>
    <lineage>
        <taxon>Bacteria</taxon>
        <taxon>Pseudomonadati</taxon>
        <taxon>Pseudomonadota</taxon>
        <taxon>Alphaproteobacteria</taxon>
        <taxon>Hyphomicrobiales</taxon>
        <taxon>Ancalomicrobiaceae</taxon>
        <taxon>Prosthecodimorpha</taxon>
    </lineage>
</organism>
<dbReference type="InterPro" id="IPR029060">
    <property type="entry name" value="PIN-like_dom_sf"/>
</dbReference>
<evidence type="ECO:0000256" key="2">
    <source>
        <dbReference type="ARBA" id="ARBA00022649"/>
    </source>
</evidence>